<dbReference type="AlphaFoldDB" id="A0A6N2NLR0"/>
<keyword evidence="1" id="KW-0472">Membrane</keyword>
<proteinExistence type="predicted"/>
<name>A0A6N2NLR0_SALVM</name>
<protein>
    <submittedName>
        <fullName evidence="2">Uncharacterized protein</fullName>
    </submittedName>
</protein>
<gene>
    <name evidence="2" type="ORF">SVIM_LOCUS505539</name>
</gene>
<dbReference type="EMBL" id="CAADRP010002307">
    <property type="protein sequence ID" value="VFU65745.1"/>
    <property type="molecule type" value="Genomic_DNA"/>
</dbReference>
<evidence type="ECO:0000256" key="1">
    <source>
        <dbReference type="SAM" id="Phobius"/>
    </source>
</evidence>
<evidence type="ECO:0000313" key="2">
    <source>
        <dbReference type="EMBL" id="VFU65745.1"/>
    </source>
</evidence>
<keyword evidence="1" id="KW-1133">Transmembrane helix</keyword>
<reference evidence="2" key="1">
    <citation type="submission" date="2019-03" db="EMBL/GenBank/DDBJ databases">
        <authorList>
            <person name="Mank J."/>
            <person name="Almeida P."/>
        </authorList>
    </citation>
    <scope>NUCLEOTIDE SEQUENCE</scope>
    <source>
        <strain evidence="2">78183</strain>
    </source>
</reference>
<sequence length="81" mass="9360">MSNIFPSAAEQFTNKTEAPNGYFKFLTPFSENLACKLFLLSQPFLPLFLSSKKKRKKIRLLSLQGFCFCPAIGYFRFVFFS</sequence>
<organism evidence="2">
    <name type="scientific">Salix viminalis</name>
    <name type="common">Common osier</name>
    <name type="synonym">Basket willow</name>
    <dbReference type="NCBI Taxonomy" id="40686"/>
    <lineage>
        <taxon>Eukaryota</taxon>
        <taxon>Viridiplantae</taxon>
        <taxon>Streptophyta</taxon>
        <taxon>Embryophyta</taxon>
        <taxon>Tracheophyta</taxon>
        <taxon>Spermatophyta</taxon>
        <taxon>Magnoliopsida</taxon>
        <taxon>eudicotyledons</taxon>
        <taxon>Gunneridae</taxon>
        <taxon>Pentapetalae</taxon>
        <taxon>rosids</taxon>
        <taxon>fabids</taxon>
        <taxon>Malpighiales</taxon>
        <taxon>Salicaceae</taxon>
        <taxon>Saliceae</taxon>
        <taxon>Salix</taxon>
    </lineage>
</organism>
<accession>A0A6N2NLR0</accession>
<feature type="transmembrane region" description="Helical" evidence="1">
    <location>
        <begin position="60"/>
        <end position="79"/>
    </location>
</feature>
<keyword evidence="1" id="KW-0812">Transmembrane</keyword>